<evidence type="ECO:0000259" key="1">
    <source>
        <dbReference type="PROSITE" id="PS50053"/>
    </source>
</evidence>
<dbReference type="AlphaFoldDB" id="A0A8S1IVU2"/>
<feature type="domain" description="Ubiquitin-like" evidence="1">
    <location>
        <begin position="6"/>
        <end position="54"/>
    </location>
</feature>
<dbReference type="CDD" id="cd17039">
    <property type="entry name" value="Ubl_ubiquitin_like"/>
    <property type="match status" value="1"/>
</dbReference>
<sequence>MPDDLFQLTIRSKAHTDKTFTVRKTNTIYDIKWKFQNPTGVKTWDQRLYYTPPGTHARRIPLGIGGWRVDVGDRTTKGDPPGPGANWVGIIGARPKPPANGMPTHHADAIQFAASPMDNIFELMDQHGYMPPKWLRRTVEPGWEGVDLPACLKVTPVVAKTKKVKVLPAGAAATCDVDGGDLGLPVDGATFVEFYNDVVDAIKGVEREEKMTKTRLAGRAGDRIEFPCGLVVDFRVARRMEGEEELLGSHGRFAMLRVEDFEGRVPRAWKRRGGMFFGMRRRERMWVGLEAEAERPVAVKVAVGGVNVITGQPWEEGLSNKPQNYIVCDPRGYIDGFAVGEGGIRQFKAMETMKKYSQNGELLKNIGSAAIRLEAYPVMRTDVLVSRDHLRPFESPINETQTPAEAGLTPGDVFYMTSHEFGMRPSTLVDFVDTDTCDYLLLEDASQMERYMRLADYGIDRDCVIELINKQGHCRNESKVDCDRPRTMKRVQQRFRDRVGRAFWDTRHPECAFVSMLNTMQYKAIAGREPPPTRLVGPMHNGRPHFDGLDEVVLPDAQVAQFLPELEGDAMLECVADVKEEDRPLLERNLCNQCVVHACCNDLSPCRHKLCAECTGVLAQANAMCKMCHQNVVGVRRWSRAFVKADDIMRREASAVVCLHMNCPWEVCGQ</sequence>
<evidence type="ECO:0000313" key="2">
    <source>
        <dbReference type="EMBL" id="CAD7697786.1"/>
    </source>
</evidence>
<protein>
    <recommendedName>
        <fullName evidence="1">Ubiquitin-like domain-containing protein</fullName>
    </recommendedName>
</protein>
<reference evidence="2" key="1">
    <citation type="submission" date="2020-12" db="EMBL/GenBank/DDBJ databases">
        <authorList>
            <person name="Iha C."/>
        </authorList>
    </citation>
    <scope>NUCLEOTIDE SEQUENCE</scope>
</reference>
<dbReference type="SUPFAM" id="SSF54236">
    <property type="entry name" value="Ubiquitin-like"/>
    <property type="match status" value="1"/>
</dbReference>
<dbReference type="Proteomes" id="UP000708148">
    <property type="component" value="Unassembled WGS sequence"/>
</dbReference>
<comment type="caution">
    <text evidence="2">The sequence shown here is derived from an EMBL/GenBank/DDBJ whole genome shotgun (WGS) entry which is preliminary data.</text>
</comment>
<proteinExistence type="predicted"/>
<keyword evidence="3" id="KW-1185">Reference proteome</keyword>
<accession>A0A8S1IVU2</accession>
<evidence type="ECO:0000313" key="3">
    <source>
        <dbReference type="Proteomes" id="UP000708148"/>
    </source>
</evidence>
<dbReference type="InterPro" id="IPR000626">
    <property type="entry name" value="Ubiquitin-like_dom"/>
</dbReference>
<organism evidence="2 3">
    <name type="scientific">Ostreobium quekettii</name>
    <dbReference type="NCBI Taxonomy" id="121088"/>
    <lineage>
        <taxon>Eukaryota</taxon>
        <taxon>Viridiplantae</taxon>
        <taxon>Chlorophyta</taxon>
        <taxon>core chlorophytes</taxon>
        <taxon>Ulvophyceae</taxon>
        <taxon>TCBD clade</taxon>
        <taxon>Bryopsidales</taxon>
        <taxon>Ostreobineae</taxon>
        <taxon>Ostreobiaceae</taxon>
        <taxon>Ostreobium</taxon>
    </lineage>
</organism>
<dbReference type="InterPro" id="IPR029071">
    <property type="entry name" value="Ubiquitin-like_domsf"/>
</dbReference>
<gene>
    <name evidence="2" type="ORF">OSTQU699_LOCUS3147</name>
</gene>
<name>A0A8S1IVU2_9CHLO</name>
<dbReference type="EMBL" id="CAJHUC010000711">
    <property type="protein sequence ID" value="CAD7697786.1"/>
    <property type="molecule type" value="Genomic_DNA"/>
</dbReference>
<dbReference type="PROSITE" id="PS50053">
    <property type="entry name" value="UBIQUITIN_2"/>
    <property type="match status" value="1"/>
</dbReference>